<evidence type="ECO:0000313" key="2">
    <source>
        <dbReference type="Proteomes" id="UP000623467"/>
    </source>
</evidence>
<keyword evidence="2" id="KW-1185">Reference proteome</keyword>
<dbReference type="AlphaFoldDB" id="A0A8H7D9R1"/>
<name>A0A8H7D9R1_9AGAR</name>
<dbReference type="EMBL" id="JACAZH010000006">
    <property type="protein sequence ID" value="KAF7366520.1"/>
    <property type="molecule type" value="Genomic_DNA"/>
</dbReference>
<reference evidence="1" key="1">
    <citation type="submission" date="2020-05" db="EMBL/GenBank/DDBJ databases">
        <title>Mycena genomes resolve the evolution of fungal bioluminescence.</title>
        <authorList>
            <person name="Tsai I.J."/>
        </authorList>
    </citation>
    <scope>NUCLEOTIDE SEQUENCE</scope>
    <source>
        <strain evidence="1">160909Yilan</strain>
    </source>
</reference>
<gene>
    <name evidence="1" type="ORF">MSAN_00909300</name>
</gene>
<organism evidence="1 2">
    <name type="scientific">Mycena sanguinolenta</name>
    <dbReference type="NCBI Taxonomy" id="230812"/>
    <lineage>
        <taxon>Eukaryota</taxon>
        <taxon>Fungi</taxon>
        <taxon>Dikarya</taxon>
        <taxon>Basidiomycota</taxon>
        <taxon>Agaricomycotina</taxon>
        <taxon>Agaricomycetes</taxon>
        <taxon>Agaricomycetidae</taxon>
        <taxon>Agaricales</taxon>
        <taxon>Marasmiineae</taxon>
        <taxon>Mycenaceae</taxon>
        <taxon>Mycena</taxon>
    </lineage>
</organism>
<accession>A0A8H7D9R1</accession>
<comment type="caution">
    <text evidence="1">The sequence shown here is derived from an EMBL/GenBank/DDBJ whole genome shotgun (WGS) entry which is preliminary data.</text>
</comment>
<evidence type="ECO:0000313" key="1">
    <source>
        <dbReference type="EMBL" id="KAF7366520.1"/>
    </source>
</evidence>
<protein>
    <submittedName>
        <fullName evidence="1">Uncharacterized protein</fullName>
    </submittedName>
</protein>
<dbReference type="OrthoDB" id="3063512at2759"/>
<proteinExistence type="predicted"/>
<sequence>MSTETTPRYIFRGFQRLILRIYVSPFRALQAHKTALFLACFHQPDLHPLTPQLGLHFTTCHDQLTTTMLTKFVPLAVLISAPLLSNASPLIWGGGAAATVTIFQCPTSSAPASSSAAPASSSSDLAISSSAAAPSSSSSAPSSSASAASSSALAVSSSISVFSSSSVSPSALPTASADGGVAVVPAVANLVKSLGDLSSALDTVTNQVLPSALRSLQNLLSSLSSTLGALLGGLGGKINQLQSNINQLGSNLRSITRQLNTLNGALQNNNIPIGAPTGGQTIPQLGQNIFGQLNGTTTQLNNLADGINKIQKPSAQPNLGSFLTDLQNLIDPLSTFYSGLSGKCATNAERQALAAAYQAFLKAYNPCLLKFKALPVN</sequence>
<dbReference type="Proteomes" id="UP000623467">
    <property type="component" value="Unassembled WGS sequence"/>
</dbReference>